<protein>
    <submittedName>
        <fullName evidence="7">ABC-type transport system ATP-binding protein</fullName>
    </submittedName>
</protein>
<dbReference type="AlphaFoldDB" id="G0LHQ0"/>
<dbReference type="Pfam" id="PF00005">
    <property type="entry name" value="ABC_tran"/>
    <property type="match status" value="1"/>
</dbReference>
<reference evidence="7 8" key="1">
    <citation type="journal article" date="2011" name="PLoS ONE">
        <title>Haloquadratum walsbyi: limited diversity in a global pond.</title>
        <authorList>
            <person name="Dyall-Smith M."/>
            <person name="Pfeiffer F."/>
            <person name="Klee K."/>
            <person name="Palm P."/>
            <person name="Gross K."/>
            <person name="Schuster S.C."/>
            <person name="Rampp M."/>
            <person name="Oesterhelt D."/>
        </authorList>
    </citation>
    <scope>NUCLEOTIDE SEQUENCE [LARGE SCALE GENOMIC DNA]</scope>
    <source>
        <strain evidence="8">DSM 16854 / JCM 12705 / C23</strain>
    </source>
</reference>
<keyword evidence="3" id="KW-0547">Nucleotide-binding</keyword>
<name>G0LHQ0_HALWC</name>
<dbReference type="InterPro" id="IPR027417">
    <property type="entry name" value="P-loop_NTPase"/>
</dbReference>
<proteinExistence type="inferred from homology"/>
<organism evidence="7 8">
    <name type="scientific">Haloquadratum walsbyi (strain DSM 16854 / JCM 12705 / C23)</name>
    <dbReference type="NCBI Taxonomy" id="768065"/>
    <lineage>
        <taxon>Archaea</taxon>
        <taxon>Methanobacteriati</taxon>
        <taxon>Methanobacteriota</taxon>
        <taxon>Stenosarchaea group</taxon>
        <taxon>Halobacteria</taxon>
        <taxon>Halobacteriales</taxon>
        <taxon>Haloferacaceae</taxon>
        <taxon>Haloquadratum</taxon>
    </lineage>
</organism>
<dbReference type="InterPro" id="IPR003439">
    <property type="entry name" value="ABC_transporter-like_ATP-bd"/>
</dbReference>
<evidence type="ECO:0000259" key="6">
    <source>
        <dbReference type="PROSITE" id="PS50893"/>
    </source>
</evidence>
<dbReference type="PANTHER" id="PTHR42711:SF5">
    <property type="entry name" value="ABC TRANSPORTER ATP-BINDING PROTEIN NATA"/>
    <property type="match status" value="1"/>
</dbReference>
<evidence type="ECO:0000256" key="3">
    <source>
        <dbReference type="ARBA" id="ARBA00022741"/>
    </source>
</evidence>
<dbReference type="InterPro" id="IPR050763">
    <property type="entry name" value="ABC_transporter_ATP-binding"/>
</dbReference>
<dbReference type="HOGENOM" id="CLU_000604_1_2_2"/>
<dbReference type="KEGG" id="hwc:Hqrw_1329"/>
<dbReference type="SUPFAM" id="SSF52540">
    <property type="entry name" value="P-loop containing nucleoside triphosphate hydrolases"/>
    <property type="match status" value="1"/>
</dbReference>
<evidence type="ECO:0000313" key="7">
    <source>
        <dbReference type="EMBL" id="CCC39288.1"/>
    </source>
</evidence>
<sequence>MTKRNQDDNSPALVVDSVGKQFGSGDSAVTAVDDVSFSVERGSIVGLLGPNGAGKTTLIKSILGTVLPDTGTIRVLGTDVKNERRAAYANVDAMLEGARNDYWRLTVQENLRYFATISGINPDSVATRHARLLERLDLTMWADTPVRDLSRGMKQKVSLASVLAGGAELLFLDEPTLGLDVEGSRTLRSELRRLAIEDGLTVILSSHDMAVIEDVCDRVIVMADGGIVADSDVETLVETVGGDRLQIKSNDLTPRIVSRLRERITKTALNATIDSDSDPHIEVEISEVSLYRLFNILEGADVEIEQIQTIEVGLEEALIELTSTQSQADTQTQVGSVDESHTKVGDPSVNKNQQEAKSPGGTEISTDSIQRSNHSESDMGRSREHDI</sequence>
<feature type="compositionally biased region" description="Low complexity" evidence="5">
    <location>
        <begin position="324"/>
        <end position="333"/>
    </location>
</feature>
<evidence type="ECO:0000313" key="8">
    <source>
        <dbReference type="Proteomes" id="UP000007954"/>
    </source>
</evidence>
<evidence type="ECO:0000256" key="5">
    <source>
        <dbReference type="SAM" id="MobiDB-lite"/>
    </source>
</evidence>
<evidence type="ECO:0000256" key="4">
    <source>
        <dbReference type="ARBA" id="ARBA00022840"/>
    </source>
</evidence>
<dbReference type="GO" id="GO:0016887">
    <property type="term" value="F:ATP hydrolysis activity"/>
    <property type="evidence" value="ECO:0007669"/>
    <property type="project" value="InterPro"/>
</dbReference>
<dbReference type="GO" id="GO:0005524">
    <property type="term" value="F:ATP binding"/>
    <property type="evidence" value="ECO:0007669"/>
    <property type="project" value="UniProtKB-KW"/>
</dbReference>
<feature type="compositionally biased region" description="Basic and acidic residues" evidence="5">
    <location>
        <begin position="373"/>
        <end position="387"/>
    </location>
</feature>
<dbReference type="Gene3D" id="3.40.50.300">
    <property type="entry name" value="P-loop containing nucleotide triphosphate hydrolases"/>
    <property type="match status" value="1"/>
</dbReference>
<evidence type="ECO:0000256" key="1">
    <source>
        <dbReference type="ARBA" id="ARBA00005417"/>
    </source>
</evidence>
<dbReference type="CDD" id="cd03230">
    <property type="entry name" value="ABC_DR_subfamily_A"/>
    <property type="match status" value="1"/>
</dbReference>
<keyword evidence="2" id="KW-0813">Transport</keyword>
<dbReference type="InterPro" id="IPR003593">
    <property type="entry name" value="AAA+_ATPase"/>
</dbReference>
<comment type="similarity">
    <text evidence="1">Belongs to the ABC transporter superfamily.</text>
</comment>
<dbReference type="EMBL" id="FR746099">
    <property type="protein sequence ID" value="CCC39288.1"/>
    <property type="molecule type" value="Genomic_DNA"/>
</dbReference>
<feature type="domain" description="ABC transporter" evidence="6">
    <location>
        <begin position="13"/>
        <end position="249"/>
    </location>
</feature>
<dbReference type="SMART" id="SM00382">
    <property type="entry name" value="AAA"/>
    <property type="match status" value="1"/>
</dbReference>
<dbReference type="PANTHER" id="PTHR42711">
    <property type="entry name" value="ABC TRANSPORTER ATP-BINDING PROTEIN"/>
    <property type="match status" value="1"/>
</dbReference>
<keyword evidence="4 7" id="KW-0067">ATP-binding</keyword>
<dbReference type="PROSITE" id="PS50893">
    <property type="entry name" value="ABC_TRANSPORTER_2"/>
    <property type="match status" value="1"/>
</dbReference>
<evidence type="ECO:0000256" key="2">
    <source>
        <dbReference type="ARBA" id="ARBA00022448"/>
    </source>
</evidence>
<accession>G0LHQ0</accession>
<dbReference type="Proteomes" id="UP000007954">
    <property type="component" value="Chromosome"/>
</dbReference>
<feature type="region of interest" description="Disordered" evidence="5">
    <location>
        <begin position="324"/>
        <end position="387"/>
    </location>
</feature>
<feature type="compositionally biased region" description="Polar residues" evidence="5">
    <location>
        <begin position="363"/>
        <end position="372"/>
    </location>
</feature>
<gene>
    <name evidence="7" type="ordered locus">Hqrw_1329</name>
</gene>